<evidence type="ECO:0000313" key="5">
    <source>
        <dbReference type="Proteomes" id="UP001215087"/>
    </source>
</evidence>
<dbReference type="Gene3D" id="3.20.80.10">
    <property type="entry name" value="Regulatory factor, effector binding domain"/>
    <property type="match status" value="1"/>
</dbReference>
<dbReference type="Pfam" id="PF14526">
    <property type="entry name" value="Cass2"/>
    <property type="match status" value="1"/>
</dbReference>
<dbReference type="InterPro" id="IPR010499">
    <property type="entry name" value="AraC_E-bd"/>
</dbReference>
<evidence type="ECO:0000313" key="3">
    <source>
        <dbReference type="EMBL" id="MDE1469514.1"/>
    </source>
</evidence>
<protein>
    <submittedName>
        <fullName evidence="2">AraC family transcriptional regulator</fullName>
    </submittedName>
    <submittedName>
        <fullName evidence="3">GyrI-like domain-containing protein</fullName>
    </submittedName>
</protein>
<dbReference type="InterPro" id="IPR053182">
    <property type="entry name" value="YobU-like_regulator"/>
</dbReference>
<reference evidence="3 5" key="4">
    <citation type="submission" date="2023-02" db="EMBL/GenBank/DDBJ databases">
        <title>Comparative genome analysis of Eubacterium limosum species.</title>
        <authorList>
            <person name="Bak J.E."/>
        </authorList>
    </citation>
    <scope>NUCLEOTIDE SEQUENCE [LARGE SCALE GENOMIC DNA]</scope>
    <source>
        <strain evidence="3 5">KGMB01548</strain>
    </source>
</reference>
<keyword evidence="5" id="KW-1185">Reference proteome</keyword>
<dbReference type="InterPro" id="IPR011256">
    <property type="entry name" value="Reg_factor_effector_dom_sf"/>
</dbReference>
<organism evidence="2 4">
    <name type="scientific">Eubacterium limosum</name>
    <dbReference type="NCBI Taxonomy" id="1736"/>
    <lineage>
        <taxon>Bacteria</taxon>
        <taxon>Bacillati</taxon>
        <taxon>Bacillota</taxon>
        <taxon>Clostridia</taxon>
        <taxon>Eubacteriales</taxon>
        <taxon>Eubacteriaceae</taxon>
        <taxon>Eubacterium</taxon>
    </lineage>
</organism>
<dbReference type="Proteomes" id="UP000192391">
    <property type="component" value="Chromosome"/>
</dbReference>
<sequence length="150" mass="16883">MHYEITELSPRTITGITARNNNFSPGSAEVIGGLWQQLYNGVYLGIPDKVNSRTIALYNHYESDEKGDYDITVGCETAPSAPLPQGLSVQTIPGGRYARFRVQGDVQSAVTDFWQALWQLPLDRRFEADFEEYTGTDPQNMTIDIYISLR</sequence>
<dbReference type="SUPFAM" id="SSF55136">
    <property type="entry name" value="Probable bacterial effector-binding domain"/>
    <property type="match status" value="1"/>
</dbReference>
<dbReference type="InterPro" id="IPR029441">
    <property type="entry name" value="Cass2"/>
</dbReference>
<accession>A0AAC9W2X5</accession>
<dbReference type="AlphaFoldDB" id="A0AAC9W2X5"/>
<dbReference type="SMART" id="SM00871">
    <property type="entry name" value="AraC_E_bind"/>
    <property type="match status" value="1"/>
</dbReference>
<gene>
    <name evidence="2" type="ORF">B2M23_08655</name>
    <name evidence="3" type="ORF">PTZ04_04510</name>
</gene>
<dbReference type="PANTHER" id="PTHR36444:SF2">
    <property type="entry name" value="TRANSCRIPTIONAL REGULATOR PROTEIN YOBU-RELATED"/>
    <property type="match status" value="1"/>
</dbReference>
<evidence type="ECO:0000313" key="2">
    <source>
        <dbReference type="EMBL" id="ARD65606.1"/>
    </source>
</evidence>
<evidence type="ECO:0000313" key="4">
    <source>
        <dbReference type="Proteomes" id="UP000192391"/>
    </source>
</evidence>
<evidence type="ECO:0000259" key="1">
    <source>
        <dbReference type="SMART" id="SM00871"/>
    </source>
</evidence>
<dbReference type="EMBL" id="CP019962">
    <property type="protein sequence ID" value="ARD65606.1"/>
    <property type="molecule type" value="Genomic_DNA"/>
</dbReference>
<dbReference type="RefSeq" id="WP_038352853.1">
    <property type="nucleotide sequence ID" value="NZ_CP019962.1"/>
</dbReference>
<feature type="domain" description="AraC effector-binding" evidence="1">
    <location>
        <begin position="1"/>
        <end position="150"/>
    </location>
</feature>
<dbReference type="KEGG" id="elim:B2M23_08655"/>
<dbReference type="EMBL" id="JAQSVD010000002">
    <property type="protein sequence ID" value="MDE1469514.1"/>
    <property type="molecule type" value="Genomic_DNA"/>
</dbReference>
<dbReference type="Proteomes" id="UP001215087">
    <property type="component" value="Unassembled WGS sequence"/>
</dbReference>
<reference evidence="4" key="2">
    <citation type="journal article" date="2017" name="Sci. Rep.">
        <title>Determination of the Genome and Primary Transcriptome of Syngas Fermenting Eubacterium limosum ATCC 8486.</title>
        <authorList>
            <person name="Song Y."/>
            <person name="Shin J."/>
            <person name="Jeong Y."/>
            <person name="Jin S."/>
            <person name="Lee J.K."/>
            <person name="Kim D.R."/>
            <person name="Kim S.C."/>
            <person name="Cho S."/>
            <person name="Cho B.K."/>
        </authorList>
    </citation>
    <scope>NUCLEOTIDE SEQUENCE [LARGE SCALE GENOMIC DNA]</scope>
    <source>
        <strain evidence="4">ATCC 8486</strain>
    </source>
</reference>
<reference evidence="2" key="3">
    <citation type="submission" date="2017-02" db="EMBL/GenBank/DDBJ databases">
        <title>Integrative analysis reveals regulation of autotrophic growth of syngas fermenting bacteria at the translational level.</title>
        <authorList>
            <person name="Song Y."/>
            <person name="Shin J."/>
            <person name="Jeong Y."/>
            <person name="Jin S."/>
            <person name="Kim D.R."/>
            <person name="Kim S.C."/>
            <person name="Cho S."/>
            <person name="Cho B.-K."/>
        </authorList>
    </citation>
    <scope>NUCLEOTIDE SEQUENCE</scope>
    <source>
        <strain evidence="2">ATCC 8486</strain>
    </source>
</reference>
<dbReference type="PANTHER" id="PTHR36444">
    <property type="entry name" value="TRANSCRIPTIONAL REGULATOR PROTEIN YOBU-RELATED"/>
    <property type="match status" value="1"/>
</dbReference>
<reference evidence="2" key="1">
    <citation type="journal article" date="2015" name="Genome Announc.">
        <title>Draft Genome Sequence of Chemolithoautotrophic Acetogenic Butanol-Producing Eubacterium limosum ATCC 8486.</title>
        <authorList>
            <person name="Song Y."/>
            <person name="Cho B.K."/>
        </authorList>
    </citation>
    <scope>NUCLEOTIDE SEQUENCE</scope>
    <source>
        <strain evidence="2">ATCC 8486</strain>
    </source>
</reference>
<name>A0AAC9W2X5_EUBLI</name>
<proteinExistence type="predicted"/>